<dbReference type="AlphaFoldDB" id="A0A1L8WHL3"/>
<organism evidence="3 4">
    <name type="scientific">Enterococcus ratti</name>
    <dbReference type="NCBI Taxonomy" id="150033"/>
    <lineage>
        <taxon>Bacteria</taxon>
        <taxon>Bacillati</taxon>
        <taxon>Bacillota</taxon>
        <taxon>Bacilli</taxon>
        <taxon>Lactobacillales</taxon>
        <taxon>Enterococcaceae</taxon>
        <taxon>Enterococcus</taxon>
    </lineage>
</organism>
<gene>
    <name evidence="3" type="ORF">RV14_GL000577</name>
</gene>
<dbReference type="InterPro" id="IPR057253">
    <property type="entry name" value="CoiA-like_N"/>
</dbReference>
<dbReference type="Pfam" id="PF06054">
    <property type="entry name" value="CoiA_nuc"/>
    <property type="match status" value="1"/>
</dbReference>
<comment type="caution">
    <text evidence="3">The sequence shown here is derived from an EMBL/GenBank/DDBJ whole genome shotgun (WGS) entry which is preliminary data.</text>
</comment>
<keyword evidence="4" id="KW-1185">Reference proteome</keyword>
<dbReference type="InterPro" id="IPR010330">
    <property type="entry name" value="CoiA_nuc"/>
</dbReference>
<dbReference type="InterPro" id="IPR021176">
    <property type="entry name" value="Competence-induced_CoiA"/>
</dbReference>
<evidence type="ECO:0000313" key="4">
    <source>
        <dbReference type="Proteomes" id="UP000182152"/>
    </source>
</evidence>
<accession>A0A1L8WHL3</accession>
<evidence type="ECO:0000259" key="1">
    <source>
        <dbReference type="Pfam" id="PF06054"/>
    </source>
</evidence>
<evidence type="ECO:0000313" key="3">
    <source>
        <dbReference type="EMBL" id="OJG80515.1"/>
    </source>
</evidence>
<proteinExistence type="predicted"/>
<feature type="domain" description="Competence protein CoiA nuclease-like" evidence="1">
    <location>
        <begin position="59"/>
        <end position="185"/>
    </location>
</feature>
<dbReference type="RefSeq" id="WP_071855748.1">
    <property type="nucleotide sequence ID" value="NZ_JXLB01000014.1"/>
</dbReference>
<sequence>MMIAVDKNGKKYMAIESKQQQSLFCPCCHEPVILKNGRQKIAHFAHQRRKSCYGFSEGETNEHLQLKQCFYEWCKQLAKESPVYLEAYLSDLHQRPDILCGSQAIEIQCSALTYKKMESRTKGYLTKGYNVWWILGSSFFKNDYLKVSEKCFCMYSETRGIHLWQLDWTTKKLYLFYQLKESVSGNLTFETTSWEFFSEQPVNLSKGHKKRNKIKRTLSKNISQKWLQKKLHHRNLKYLYLQKQCYLRTKHLLFLSPWVYQDSQFFFYFQEKIFFYRLVFEEVELEQKKRSNQWKYILWLQKIDSSKSIWLFPMIEKKKIYRLLYEECQKIFFL</sequence>
<protein>
    <recommendedName>
        <fullName evidence="5">Competence protein CoiA</fullName>
    </recommendedName>
</protein>
<dbReference type="STRING" id="150033.RV14_GL000577"/>
<dbReference type="Pfam" id="PF25164">
    <property type="entry name" value="CoiA_N"/>
    <property type="match status" value="1"/>
</dbReference>
<name>A0A1L8WHL3_9ENTE</name>
<dbReference type="Proteomes" id="UP000182152">
    <property type="component" value="Unassembled WGS sequence"/>
</dbReference>
<reference evidence="3 4" key="1">
    <citation type="submission" date="2014-12" db="EMBL/GenBank/DDBJ databases">
        <title>Draft genome sequences of 29 type strains of Enterococci.</title>
        <authorList>
            <person name="Zhong Z."/>
            <person name="Sun Z."/>
            <person name="Liu W."/>
            <person name="Zhang W."/>
            <person name="Zhang H."/>
        </authorList>
    </citation>
    <scope>NUCLEOTIDE SEQUENCE [LARGE SCALE GENOMIC DNA]</scope>
    <source>
        <strain evidence="3 4">DSM 15687</strain>
    </source>
</reference>
<evidence type="ECO:0000259" key="2">
    <source>
        <dbReference type="Pfam" id="PF25164"/>
    </source>
</evidence>
<feature type="domain" description="Competence protein CoiA-like N-terminal" evidence="2">
    <location>
        <begin position="14"/>
        <end position="52"/>
    </location>
</feature>
<dbReference type="EMBL" id="JXLB01000014">
    <property type="protein sequence ID" value="OJG80515.1"/>
    <property type="molecule type" value="Genomic_DNA"/>
</dbReference>
<evidence type="ECO:0008006" key="5">
    <source>
        <dbReference type="Google" id="ProtNLM"/>
    </source>
</evidence>
<dbReference type="PIRSF" id="PIRSF007487">
    <property type="entry name" value="Competence-induced_CoiA_bac"/>
    <property type="match status" value="1"/>
</dbReference>